<feature type="region of interest" description="Disordered" evidence="1">
    <location>
        <begin position="133"/>
        <end position="154"/>
    </location>
</feature>
<gene>
    <name evidence="2" type="ORF">ACHAXA_004734</name>
</gene>
<dbReference type="AlphaFoldDB" id="A0ABD3SRL6"/>
<accession>A0ABD3SRL6</accession>
<protein>
    <submittedName>
        <fullName evidence="2">Uncharacterized protein</fullName>
    </submittedName>
</protein>
<feature type="compositionally biased region" description="Basic and acidic residues" evidence="1">
    <location>
        <begin position="135"/>
        <end position="151"/>
    </location>
</feature>
<keyword evidence="3" id="KW-1185">Reference proteome</keyword>
<evidence type="ECO:0000313" key="2">
    <source>
        <dbReference type="EMBL" id="KAL3827259.1"/>
    </source>
</evidence>
<organism evidence="2 3">
    <name type="scientific">Cyclostephanos tholiformis</name>
    <dbReference type="NCBI Taxonomy" id="382380"/>
    <lineage>
        <taxon>Eukaryota</taxon>
        <taxon>Sar</taxon>
        <taxon>Stramenopiles</taxon>
        <taxon>Ochrophyta</taxon>
        <taxon>Bacillariophyta</taxon>
        <taxon>Coscinodiscophyceae</taxon>
        <taxon>Thalassiosirophycidae</taxon>
        <taxon>Stephanodiscales</taxon>
        <taxon>Stephanodiscaceae</taxon>
        <taxon>Cyclostephanos</taxon>
    </lineage>
</organism>
<comment type="caution">
    <text evidence="2">The sequence shown here is derived from an EMBL/GenBank/DDBJ whole genome shotgun (WGS) entry which is preliminary data.</text>
</comment>
<dbReference type="Proteomes" id="UP001530377">
    <property type="component" value="Unassembled WGS sequence"/>
</dbReference>
<sequence length="461" mass="48350">LEGTRPSSASCEVTIMIASRSRTMVHPSKSSARRAAPLHLLPPVFILLLLSSCHNRRSDAFSFGIGIIPSRVVYGGSVVATATETTRTRRSTKLDARGGGMDAYAAQMAAMMSGGGDSSMDAAAAADRAASEMLDAARRRSSEKSTAKKEASSSSSASSIPAASVFANIEASTAIASLESSQTLTVAKIASSIPDLALKPDASYDSSSSDLVIGSSTVKLRAFDAPGPANVAWLSDLCVDSRLSSLTIYSGPLTNVPHLISRCSTTTGGGGGATDDLSLFIDFRPRSYGAYEMRDPISGEYPGPDTLGRKSFEYSGARRDYETKFGTADVSNFLSDVRSSLTGAVDNPGLGDPALSELETLTRGPLALDVTMPLSADNVNAIISARERAVDIWLGWALDTAHRHKPGAPVNGQYVYDSKYKINAYLALLDVYVKLFGRKDGEKLAAADSGPIDEAYVGGGS</sequence>
<feature type="non-terminal residue" evidence="2">
    <location>
        <position position="1"/>
    </location>
</feature>
<evidence type="ECO:0000256" key="1">
    <source>
        <dbReference type="SAM" id="MobiDB-lite"/>
    </source>
</evidence>
<evidence type="ECO:0000313" key="3">
    <source>
        <dbReference type="Proteomes" id="UP001530377"/>
    </source>
</evidence>
<reference evidence="2 3" key="1">
    <citation type="submission" date="2024-10" db="EMBL/GenBank/DDBJ databases">
        <title>Updated reference genomes for cyclostephanoid diatoms.</title>
        <authorList>
            <person name="Roberts W.R."/>
            <person name="Alverson A.J."/>
        </authorList>
    </citation>
    <scope>NUCLEOTIDE SEQUENCE [LARGE SCALE GENOMIC DNA]</scope>
    <source>
        <strain evidence="2 3">AJA228-03</strain>
    </source>
</reference>
<proteinExistence type="predicted"/>
<dbReference type="EMBL" id="JALLPB020000006">
    <property type="protein sequence ID" value="KAL3827259.1"/>
    <property type="molecule type" value="Genomic_DNA"/>
</dbReference>
<name>A0ABD3SRL6_9STRA</name>